<keyword evidence="2" id="KW-1185">Reference proteome</keyword>
<dbReference type="EMBL" id="WIXE01012994">
    <property type="protein sequence ID" value="KAK5975472.1"/>
    <property type="molecule type" value="Genomic_DNA"/>
</dbReference>
<comment type="caution">
    <text evidence="1">The sequence shown here is derived from an EMBL/GenBank/DDBJ whole genome shotgun (WGS) entry which is preliminary data.</text>
</comment>
<evidence type="ECO:0000313" key="1">
    <source>
        <dbReference type="EMBL" id="KAK5975472.1"/>
    </source>
</evidence>
<evidence type="ECO:0000313" key="2">
    <source>
        <dbReference type="Proteomes" id="UP001331761"/>
    </source>
</evidence>
<dbReference type="Proteomes" id="UP001331761">
    <property type="component" value="Unassembled WGS sequence"/>
</dbReference>
<organism evidence="1 2">
    <name type="scientific">Trichostrongylus colubriformis</name>
    <name type="common">Black scour worm</name>
    <dbReference type="NCBI Taxonomy" id="6319"/>
    <lineage>
        <taxon>Eukaryota</taxon>
        <taxon>Metazoa</taxon>
        <taxon>Ecdysozoa</taxon>
        <taxon>Nematoda</taxon>
        <taxon>Chromadorea</taxon>
        <taxon>Rhabditida</taxon>
        <taxon>Rhabditina</taxon>
        <taxon>Rhabditomorpha</taxon>
        <taxon>Strongyloidea</taxon>
        <taxon>Trichostrongylidae</taxon>
        <taxon>Trichostrongylus</taxon>
    </lineage>
</organism>
<gene>
    <name evidence="1" type="ORF">GCK32_020665</name>
</gene>
<feature type="non-terminal residue" evidence="1">
    <location>
        <position position="74"/>
    </location>
</feature>
<reference evidence="1 2" key="1">
    <citation type="submission" date="2019-10" db="EMBL/GenBank/DDBJ databases">
        <title>Assembly and Annotation for the nematode Trichostrongylus colubriformis.</title>
        <authorList>
            <person name="Martin J."/>
        </authorList>
    </citation>
    <scope>NUCLEOTIDE SEQUENCE [LARGE SCALE GENOMIC DNA]</scope>
    <source>
        <strain evidence="1">G859</strain>
        <tissue evidence="1">Whole worm</tissue>
    </source>
</reference>
<sequence>MLQETREAYNELKRIDYDAWVFVLKVYGIAERTERWPWQEKEAFDMLVTYYKNLTMNQLHNLHRLFPVVETLFS</sequence>
<dbReference type="AlphaFoldDB" id="A0AAN8FB20"/>
<protein>
    <submittedName>
        <fullName evidence="1">Uncharacterized protein</fullName>
    </submittedName>
</protein>
<name>A0AAN8FB20_TRICO</name>
<accession>A0AAN8FB20</accession>
<proteinExistence type="predicted"/>